<dbReference type="CDD" id="cd05344">
    <property type="entry name" value="BKR_like_SDR_like"/>
    <property type="match status" value="1"/>
</dbReference>
<dbReference type="InterPro" id="IPR050259">
    <property type="entry name" value="SDR"/>
</dbReference>
<dbReference type="InterPro" id="IPR002347">
    <property type="entry name" value="SDR_fam"/>
</dbReference>
<dbReference type="Gene3D" id="3.40.50.720">
    <property type="entry name" value="NAD(P)-binding Rossmann-like Domain"/>
    <property type="match status" value="1"/>
</dbReference>
<comment type="caution">
    <text evidence="2">The sequence shown here is derived from an EMBL/GenBank/DDBJ whole genome shotgun (WGS) entry which is preliminary data.</text>
</comment>
<sequence>MSDTVKTAIITAGGSGMGAASARKLAAEGYKVAILSSSGKGEALAKELGGVGVTGSNQNNADVQAVVDAAMETWGRIDVLVNSAGHGPRDEILALSDEDWHEGMEVYFLSAVRPARLVAPIMEKQGGGSIINITTFATFEPDPVFPTSGVMRAGLSAFTKLFADNYAAKGIRMNNVLPGFINSLPEKEEFRARIPMERYGTTDEIADTITFLASDGAGYITGQNIRVDGGITRAI</sequence>
<dbReference type="RefSeq" id="WP_228847900.1">
    <property type="nucleotide sequence ID" value="NZ_JADCKQ010000003.1"/>
</dbReference>
<dbReference type="FunFam" id="3.40.50.720:FF:000084">
    <property type="entry name" value="Short-chain dehydrogenase reductase"/>
    <property type="match status" value="1"/>
</dbReference>
<comment type="similarity">
    <text evidence="1">Belongs to the short-chain dehydrogenases/reductases (SDR) family.</text>
</comment>
<dbReference type="InterPro" id="IPR036291">
    <property type="entry name" value="NAD(P)-bd_dom_sf"/>
</dbReference>
<evidence type="ECO:0000313" key="3">
    <source>
        <dbReference type="Proteomes" id="UP000640583"/>
    </source>
</evidence>
<proteinExistence type="inferred from homology"/>
<organism evidence="2 3">
    <name type="scientific">Halocynthiibacter styelae</name>
    <dbReference type="NCBI Taxonomy" id="2761955"/>
    <lineage>
        <taxon>Bacteria</taxon>
        <taxon>Pseudomonadati</taxon>
        <taxon>Pseudomonadota</taxon>
        <taxon>Alphaproteobacteria</taxon>
        <taxon>Rhodobacterales</taxon>
        <taxon>Paracoccaceae</taxon>
        <taxon>Halocynthiibacter</taxon>
    </lineage>
</organism>
<dbReference type="PRINTS" id="PR00081">
    <property type="entry name" value="GDHRDH"/>
</dbReference>
<evidence type="ECO:0000313" key="2">
    <source>
        <dbReference type="EMBL" id="MBI1493038.1"/>
    </source>
</evidence>
<reference evidence="2" key="1">
    <citation type="submission" date="2020-10" db="EMBL/GenBank/DDBJ databases">
        <title>Paenihalocynthiibacter styelae gen. nov., sp. nov., isolated from stalked sea squirt Styela clava.</title>
        <authorList>
            <person name="Kim Y.-O."/>
            <person name="Yoon J.-H."/>
        </authorList>
    </citation>
    <scope>NUCLEOTIDE SEQUENCE</scope>
    <source>
        <strain evidence="2">MYP1-1</strain>
    </source>
</reference>
<dbReference type="EMBL" id="JADCKQ010000003">
    <property type="protein sequence ID" value="MBI1493038.1"/>
    <property type="molecule type" value="Genomic_DNA"/>
</dbReference>
<keyword evidence="3" id="KW-1185">Reference proteome</keyword>
<dbReference type="SUPFAM" id="SSF51735">
    <property type="entry name" value="NAD(P)-binding Rossmann-fold domains"/>
    <property type="match status" value="1"/>
</dbReference>
<protein>
    <submittedName>
        <fullName evidence="2">SDR family oxidoreductase</fullName>
    </submittedName>
</protein>
<dbReference type="AlphaFoldDB" id="A0A8J7IV18"/>
<dbReference type="PANTHER" id="PTHR42879:SF6">
    <property type="entry name" value="NADPH-DEPENDENT REDUCTASE BACG"/>
    <property type="match status" value="1"/>
</dbReference>
<evidence type="ECO:0000256" key="1">
    <source>
        <dbReference type="ARBA" id="ARBA00006484"/>
    </source>
</evidence>
<dbReference type="PANTHER" id="PTHR42879">
    <property type="entry name" value="3-OXOACYL-(ACYL-CARRIER-PROTEIN) REDUCTASE"/>
    <property type="match status" value="1"/>
</dbReference>
<name>A0A8J7IV18_9RHOB</name>
<dbReference type="PRINTS" id="PR00080">
    <property type="entry name" value="SDRFAMILY"/>
</dbReference>
<dbReference type="Proteomes" id="UP000640583">
    <property type="component" value="Unassembled WGS sequence"/>
</dbReference>
<gene>
    <name evidence="2" type="ORF">H1D41_05250</name>
</gene>
<accession>A0A8J7IV18</accession>
<dbReference type="Pfam" id="PF13561">
    <property type="entry name" value="adh_short_C2"/>
    <property type="match status" value="1"/>
</dbReference>